<feature type="region of interest" description="Disordered" evidence="1">
    <location>
        <begin position="100"/>
        <end position="138"/>
    </location>
</feature>
<evidence type="ECO:0000256" key="1">
    <source>
        <dbReference type="SAM" id="MobiDB-lite"/>
    </source>
</evidence>
<dbReference type="AlphaFoldDB" id="G8NZ54"/>
<dbReference type="Proteomes" id="UP000007113">
    <property type="component" value="Chromosome"/>
</dbReference>
<sequence length="138" mass="15270">MMPLKTQLKRAYAVEEYCFMNHTRRNCTAAVLTKLNQLAPDHIVICAGGKVVEVTLPILIETLVSSGYLLGGAARLPSSFLGVGGRCWCRVPQKDGNRSEYISINPSNYRPGGAHNGKQRHPTHDHHRAWPTGRSDPH</sequence>
<evidence type="ECO:0000313" key="3">
    <source>
        <dbReference type="Proteomes" id="UP000007113"/>
    </source>
</evidence>
<protein>
    <submittedName>
        <fullName evidence="2">Uncharacterized protein</fullName>
    </submittedName>
</protein>
<gene>
    <name evidence="2" type="ordered locus">AciX8_2474</name>
</gene>
<feature type="compositionally biased region" description="Basic residues" evidence="1">
    <location>
        <begin position="117"/>
        <end position="129"/>
    </location>
</feature>
<keyword evidence="3" id="KW-1185">Reference proteome</keyword>
<evidence type="ECO:0000313" key="2">
    <source>
        <dbReference type="EMBL" id="AEU36790.1"/>
    </source>
</evidence>
<dbReference type="EMBL" id="CP003130">
    <property type="protein sequence ID" value="AEU36790.1"/>
    <property type="molecule type" value="Genomic_DNA"/>
</dbReference>
<organism evidence="2 3">
    <name type="scientific">Granulicella mallensis (strain ATCC BAA-1857 / DSM 23137 / MP5ACTX8)</name>
    <dbReference type="NCBI Taxonomy" id="682795"/>
    <lineage>
        <taxon>Bacteria</taxon>
        <taxon>Pseudomonadati</taxon>
        <taxon>Acidobacteriota</taxon>
        <taxon>Terriglobia</taxon>
        <taxon>Terriglobales</taxon>
        <taxon>Acidobacteriaceae</taxon>
        <taxon>Granulicella</taxon>
    </lineage>
</organism>
<reference evidence="2 3" key="1">
    <citation type="submission" date="2011-11" db="EMBL/GenBank/DDBJ databases">
        <title>Complete sequence of Granulicella mallensis MP5ACTX8.</title>
        <authorList>
            <consortium name="US DOE Joint Genome Institute"/>
            <person name="Lucas S."/>
            <person name="Copeland A."/>
            <person name="Lapidus A."/>
            <person name="Cheng J.-F."/>
            <person name="Goodwin L."/>
            <person name="Pitluck S."/>
            <person name="Peters L."/>
            <person name="Lu M."/>
            <person name="Detter J.C."/>
            <person name="Han C."/>
            <person name="Tapia R."/>
            <person name="Land M."/>
            <person name="Hauser L."/>
            <person name="Kyrpides N."/>
            <person name="Ivanova N."/>
            <person name="Mikhailova N."/>
            <person name="Pagani I."/>
            <person name="Rawat S."/>
            <person name="Mannisto M."/>
            <person name="Haggblom M."/>
            <person name="Woyke T."/>
        </authorList>
    </citation>
    <scope>NUCLEOTIDE SEQUENCE [LARGE SCALE GENOMIC DNA]</scope>
    <source>
        <strain evidence="3">ATCC BAA-1857 / DSM 23137 / MP5ACTX8</strain>
    </source>
</reference>
<name>G8NZ54_GRAMM</name>
<dbReference type="HOGENOM" id="CLU_1852362_0_0_0"/>
<proteinExistence type="predicted"/>
<dbReference type="KEGG" id="gma:AciX8_2474"/>
<accession>G8NZ54</accession>